<feature type="region of interest" description="Disordered" evidence="1">
    <location>
        <begin position="1"/>
        <end position="37"/>
    </location>
</feature>
<evidence type="ECO:0000313" key="2">
    <source>
        <dbReference type="EMBL" id="KAJ8891922.1"/>
    </source>
</evidence>
<reference evidence="2 3" key="1">
    <citation type="submission" date="2023-02" db="EMBL/GenBank/DDBJ databases">
        <title>LHISI_Scaffold_Assembly.</title>
        <authorList>
            <person name="Stuart O.P."/>
            <person name="Cleave R."/>
            <person name="Magrath M.J.L."/>
            <person name="Mikheyev A.S."/>
        </authorList>
    </citation>
    <scope>NUCLEOTIDE SEQUENCE [LARGE SCALE GENOMIC DNA]</scope>
    <source>
        <strain evidence="2">Daus_M_001</strain>
        <tissue evidence="2">Leg muscle</tissue>
    </source>
</reference>
<dbReference type="Proteomes" id="UP001159363">
    <property type="component" value="Chromosome 2"/>
</dbReference>
<keyword evidence="3" id="KW-1185">Reference proteome</keyword>
<accession>A0ABQ9I607</accession>
<proteinExistence type="predicted"/>
<organism evidence="2 3">
    <name type="scientific">Dryococelus australis</name>
    <dbReference type="NCBI Taxonomy" id="614101"/>
    <lineage>
        <taxon>Eukaryota</taxon>
        <taxon>Metazoa</taxon>
        <taxon>Ecdysozoa</taxon>
        <taxon>Arthropoda</taxon>
        <taxon>Hexapoda</taxon>
        <taxon>Insecta</taxon>
        <taxon>Pterygota</taxon>
        <taxon>Neoptera</taxon>
        <taxon>Polyneoptera</taxon>
        <taxon>Phasmatodea</taxon>
        <taxon>Verophasmatodea</taxon>
        <taxon>Anareolatae</taxon>
        <taxon>Phasmatidae</taxon>
        <taxon>Eurycanthinae</taxon>
        <taxon>Dryococelus</taxon>
    </lineage>
</organism>
<feature type="compositionally biased region" description="Basic and acidic residues" evidence="1">
    <location>
        <begin position="1"/>
        <end position="16"/>
    </location>
</feature>
<evidence type="ECO:0000313" key="3">
    <source>
        <dbReference type="Proteomes" id="UP001159363"/>
    </source>
</evidence>
<sequence length="311" mass="33709">MEQRRNARVEKMRDIQENSPTSGIVPNDSHLRKPGSDLAGDRTRVALVGVPLMIKRSASVLDDVIRAVLPVRQPPLNVSEPLSSSVSRVPEELPSAVLPNKFLALCPVWFKDSSGSTARYLSERPRICEEEVTILLSSDSKDVVLFQEASFIETSLAQAEACPSTEHPSTTSNVYSGAWGSSSEGEGCLRKVATAPTRFAAHKGGVTFDVPGKHPFPVRCSGPKSRRANVEATAPLTHWDCVLETQAVLPTTLHGRQISKAGDSDLGIFTDVQAGVLLRNVTYTLFRYATSSARGRPGEKRQTFSLQGIGE</sequence>
<protein>
    <submittedName>
        <fullName evidence="2">Uncharacterized protein</fullName>
    </submittedName>
</protein>
<dbReference type="EMBL" id="JARBHB010000002">
    <property type="protein sequence ID" value="KAJ8891922.1"/>
    <property type="molecule type" value="Genomic_DNA"/>
</dbReference>
<evidence type="ECO:0000256" key="1">
    <source>
        <dbReference type="SAM" id="MobiDB-lite"/>
    </source>
</evidence>
<comment type="caution">
    <text evidence="2">The sequence shown here is derived from an EMBL/GenBank/DDBJ whole genome shotgun (WGS) entry which is preliminary data.</text>
</comment>
<name>A0ABQ9I607_9NEOP</name>
<gene>
    <name evidence="2" type="ORF">PR048_004481</name>
</gene>